<dbReference type="GO" id="GO:0005829">
    <property type="term" value="C:cytosol"/>
    <property type="evidence" value="ECO:0007669"/>
    <property type="project" value="TreeGrafter"/>
</dbReference>
<dbReference type="InterPro" id="IPR052019">
    <property type="entry name" value="F420H2_bilvrd_red/Heme_oxyg"/>
</dbReference>
<dbReference type="Pfam" id="PF01243">
    <property type="entry name" value="PNPOx_N"/>
    <property type="match status" value="1"/>
</dbReference>
<sequence>MGISDEKYVATTTFRRSGTPVPTPTWIVALDGDRVGFWTSSKSGKYKRLRNNPRIMLQASDARGRVKAGSRAADGTVELVTSGADFDAIQQRVRAKYGVMVPMSKFFNTLGHIGKGKFPYGDVGVVVTISDPAQ</sequence>
<keyword evidence="1 3" id="KW-0560">Oxidoreductase</keyword>
<evidence type="ECO:0000313" key="4">
    <source>
        <dbReference type="Proteomes" id="UP000460272"/>
    </source>
</evidence>
<protein>
    <submittedName>
        <fullName evidence="3">PPOX class F420-dependent oxidoreductase</fullName>
        <ecNumber evidence="3">1.-.-.-</ecNumber>
    </submittedName>
</protein>
<name>A0A6P2BUW2_9ACTN</name>
<reference evidence="3 4" key="1">
    <citation type="submission" date="2018-11" db="EMBL/GenBank/DDBJ databases">
        <title>Trebonia kvetii gen.nov., sp.nov., a novel acidophilic actinobacterium, and proposal of the new actinobacterial family Treboniaceae fam. nov.</title>
        <authorList>
            <person name="Rapoport D."/>
            <person name="Sagova-Mareckova M."/>
            <person name="Sedlacek I."/>
            <person name="Provaznik J."/>
            <person name="Kralova S."/>
            <person name="Pavlinic D."/>
            <person name="Benes V."/>
            <person name="Kopecky J."/>
        </authorList>
    </citation>
    <scope>NUCLEOTIDE SEQUENCE [LARGE SCALE GENOMIC DNA]</scope>
    <source>
        <strain evidence="3 4">15Tr583</strain>
    </source>
</reference>
<feature type="domain" description="Pyridoxamine 5'-phosphate oxidase N-terminal" evidence="2">
    <location>
        <begin position="3"/>
        <end position="101"/>
    </location>
</feature>
<keyword evidence="4" id="KW-1185">Reference proteome</keyword>
<dbReference type="PANTHER" id="PTHR35176:SF11">
    <property type="entry name" value="PYRIDOXAMINE 5'-PHOSPHATE OXIDASE FAMILY PROTEIN"/>
    <property type="match status" value="1"/>
</dbReference>
<evidence type="ECO:0000259" key="2">
    <source>
        <dbReference type="Pfam" id="PF01243"/>
    </source>
</evidence>
<evidence type="ECO:0000313" key="3">
    <source>
        <dbReference type="EMBL" id="TVZ01003.1"/>
    </source>
</evidence>
<dbReference type="PANTHER" id="PTHR35176">
    <property type="entry name" value="HEME OXYGENASE HI_0854-RELATED"/>
    <property type="match status" value="1"/>
</dbReference>
<gene>
    <name evidence="3" type="ORF">EAS64_32300</name>
</gene>
<dbReference type="AlphaFoldDB" id="A0A6P2BUW2"/>
<accession>A0A6P2BUW2</accession>
<dbReference type="Gene3D" id="2.30.110.10">
    <property type="entry name" value="Electron Transport, Fmn-binding Protein, Chain A"/>
    <property type="match status" value="1"/>
</dbReference>
<dbReference type="EMBL" id="RPFW01000007">
    <property type="protein sequence ID" value="TVZ01003.1"/>
    <property type="molecule type" value="Genomic_DNA"/>
</dbReference>
<dbReference type="InterPro" id="IPR011576">
    <property type="entry name" value="Pyridox_Oxase_N"/>
</dbReference>
<dbReference type="EC" id="1.-.-.-" evidence="3"/>
<organism evidence="3 4">
    <name type="scientific">Trebonia kvetii</name>
    <dbReference type="NCBI Taxonomy" id="2480626"/>
    <lineage>
        <taxon>Bacteria</taxon>
        <taxon>Bacillati</taxon>
        <taxon>Actinomycetota</taxon>
        <taxon>Actinomycetes</taxon>
        <taxon>Streptosporangiales</taxon>
        <taxon>Treboniaceae</taxon>
        <taxon>Trebonia</taxon>
    </lineage>
</organism>
<dbReference type="NCBIfam" id="TIGR03666">
    <property type="entry name" value="Rv2061_F420"/>
    <property type="match status" value="1"/>
</dbReference>
<dbReference type="Proteomes" id="UP000460272">
    <property type="component" value="Unassembled WGS sequence"/>
</dbReference>
<dbReference type="OrthoDB" id="5738083at2"/>
<dbReference type="SUPFAM" id="SSF50475">
    <property type="entry name" value="FMN-binding split barrel"/>
    <property type="match status" value="1"/>
</dbReference>
<dbReference type="RefSeq" id="WP_145859247.1">
    <property type="nucleotide sequence ID" value="NZ_RPFW01000007.1"/>
</dbReference>
<proteinExistence type="predicted"/>
<dbReference type="GO" id="GO:0016627">
    <property type="term" value="F:oxidoreductase activity, acting on the CH-CH group of donors"/>
    <property type="evidence" value="ECO:0007669"/>
    <property type="project" value="TreeGrafter"/>
</dbReference>
<comment type="caution">
    <text evidence="3">The sequence shown here is derived from an EMBL/GenBank/DDBJ whole genome shotgun (WGS) entry which is preliminary data.</text>
</comment>
<evidence type="ECO:0000256" key="1">
    <source>
        <dbReference type="ARBA" id="ARBA00023002"/>
    </source>
</evidence>
<dbReference type="InterPro" id="IPR019965">
    <property type="entry name" value="PPOX_F420-dep_Rv2061_put"/>
</dbReference>
<dbReference type="InterPro" id="IPR012349">
    <property type="entry name" value="Split_barrel_FMN-bd"/>
</dbReference>
<dbReference type="GO" id="GO:0070967">
    <property type="term" value="F:coenzyme F420 binding"/>
    <property type="evidence" value="ECO:0007669"/>
    <property type="project" value="TreeGrafter"/>
</dbReference>